<dbReference type="SUPFAM" id="SSF49899">
    <property type="entry name" value="Concanavalin A-like lectins/glucanases"/>
    <property type="match status" value="1"/>
</dbReference>
<protein>
    <submittedName>
        <fullName evidence="1">LamG-like jellyroll fold domain-containing protein</fullName>
    </submittedName>
</protein>
<dbReference type="EMBL" id="CP158367">
    <property type="protein sequence ID" value="XBX74466.1"/>
    <property type="molecule type" value="Genomic_DNA"/>
</dbReference>
<evidence type="ECO:0000313" key="1">
    <source>
        <dbReference type="EMBL" id="XBX74466.1"/>
    </source>
</evidence>
<gene>
    <name evidence="1" type="ORF">PRVXT_002508</name>
</gene>
<reference evidence="1" key="2">
    <citation type="submission" date="2024-06" db="EMBL/GenBank/DDBJ databases">
        <authorList>
            <person name="Petrova K.O."/>
            <person name="Toshchakov S.V."/>
            <person name="Boltjanskaja Y.V."/>
            <person name="Kevbrin V."/>
        </authorList>
    </citation>
    <scope>NUCLEOTIDE SEQUENCE</scope>
    <source>
        <strain evidence="1">Z-910T</strain>
    </source>
</reference>
<reference evidence="1" key="1">
    <citation type="journal article" date="2013" name="Extremophiles">
        <title>Proteinivorax tanatarense gen. nov., sp. nov., an anaerobic, haloalkaliphilic, proteolytic bacterium isolated from a decaying algal bloom, and proposal of Proteinivoraceae fam. nov.</title>
        <authorList>
            <person name="Kevbrin V."/>
            <person name="Boltyanskaya Y."/>
            <person name="Zhilina T."/>
            <person name="Kolganova T."/>
            <person name="Lavrentjeva E."/>
            <person name="Kuznetsov B."/>
        </authorList>
    </citation>
    <scope>NUCLEOTIDE SEQUENCE</scope>
    <source>
        <strain evidence="1">Z-910T</strain>
    </source>
</reference>
<sequence length="619" mass="70949">MSRKWEKSDGKFVVIKFDKALTNEFKDKTLNNDAFTITGSEHKHVNGPLIDKDYPLKKVDAVPLWSKENVSLEENPHKEEKSLFFQGNNHISIPFIEKYSSDNLRVKARIMTNTTSGNQRIVNTPNDNAWALYIFNGQPRVNIYGEQHGGPNGDYFKRYKFHDIEFSYKKGEVDIFFDGEKVYSFTTTNKVLKPTTGIEIGKRDDGNYFDGIISDVEIWTNDTKVGHWKIDEEAGDTAFDLINNNDGVIDRPTWYYNVFEPFWGSFSYYINSQGQLIVSTRDSGRCVLTNPKEFKDGEILIKVKTQSKSNSQIRAHLRTKDNSNGEQGYFVEIYGGDDIIRIACYRPSFATLASMDYPWDTDTYYWVRFQAMGDKLRAKVWPDKKEEPDSWMLEAEDDQYEKGKFGIGYFTSTGRKTFDHISFLEGDGVYKPTKEVQTKAIESEHPCMFKIEKSEPENTKVDSFISFDKTNWQPINSGEVIDDKTFYLKFILSTEKTLITPTLKSTALADNLKIVLETKDLSTERFQNVKGELTVSYDASKGNLTGEFGSVESFTENFKPEGLKPLSNPNLTENINVSTDYFLEFIKVKYKGVPAEKETITAKAINLDLDFIHIDVINP</sequence>
<dbReference type="InterPro" id="IPR013320">
    <property type="entry name" value="ConA-like_dom_sf"/>
</dbReference>
<organism evidence="1">
    <name type="scientific">Proteinivorax tanatarense</name>
    <dbReference type="NCBI Taxonomy" id="1260629"/>
    <lineage>
        <taxon>Bacteria</taxon>
        <taxon>Bacillati</taxon>
        <taxon>Bacillota</taxon>
        <taxon>Clostridia</taxon>
        <taxon>Eubacteriales</taxon>
        <taxon>Proteinivoracaceae</taxon>
        <taxon>Proteinivorax</taxon>
    </lineage>
</organism>
<name>A0AAU7VKC3_9FIRM</name>
<dbReference type="RefSeq" id="WP_350343218.1">
    <property type="nucleotide sequence ID" value="NZ_CP158367.1"/>
</dbReference>
<dbReference type="AlphaFoldDB" id="A0AAU7VKC3"/>
<dbReference type="Gene3D" id="2.60.120.200">
    <property type="match status" value="1"/>
</dbReference>
<dbReference type="Gene3D" id="2.60.120.560">
    <property type="entry name" value="Exo-inulinase, domain 1"/>
    <property type="match status" value="1"/>
</dbReference>
<proteinExistence type="predicted"/>
<accession>A0AAU7VKC3</accession>
<dbReference type="Pfam" id="PF13385">
    <property type="entry name" value="Laminin_G_3"/>
    <property type="match status" value="1"/>
</dbReference>